<feature type="transmembrane region" description="Helical" evidence="6">
    <location>
        <begin position="313"/>
        <end position="337"/>
    </location>
</feature>
<dbReference type="PANTHER" id="PTHR30250">
    <property type="entry name" value="PST FAMILY PREDICTED COLANIC ACID TRANSPORTER"/>
    <property type="match status" value="1"/>
</dbReference>
<evidence type="ECO:0000313" key="7">
    <source>
        <dbReference type="EMBL" id="AMG74737.1"/>
    </source>
</evidence>
<feature type="transmembrane region" description="Helical" evidence="6">
    <location>
        <begin position="282"/>
        <end position="301"/>
    </location>
</feature>
<keyword evidence="8" id="KW-1185">Reference proteome</keyword>
<dbReference type="KEGG" id="sgi:SGRAN_2374"/>
<feature type="transmembrane region" description="Helical" evidence="6">
    <location>
        <begin position="236"/>
        <end position="261"/>
    </location>
</feature>
<evidence type="ECO:0000256" key="5">
    <source>
        <dbReference type="ARBA" id="ARBA00023136"/>
    </source>
</evidence>
<gene>
    <name evidence="7" type="ORF">SGRAN_2374</name>
</gene>
<feature type="transmembrane region" description="Helical" evidence="6">
    <location>
        <begin position="24"/>
        <end position="43"/>
    </location>
</feature>
<evidence type="ECO:0000256" key="3">
    <source>
        <dbReference type="ARBA" id="ARBA00022692"/>
    </source>
</evidence>
<dbReference type="InterPro" id="IPR002797">
    <property type="entry name" value="Polysacc_synth"/>
</dbReference>
<dbReference type="AlphaFoldDB" id="A0AA86L4B3"/>
<keyword evidence="5 6" id="KW-0472">Membrane</keyword>
<evidence type="ECO:0008006" key="9">
    <source>
        <dbReference type="Google" id="ProtNLM"/>
    </source>
</evidence>
<keyword evidence="3 6" id="KW-0812">Transmembrane</keyword>
<organism evidence="7 8">
    <name type="scientific">Sphingopyxis granuli</name>
    <dbReference type="NCBI Taxonomy" id="267128"/>
    <lineage>
        <taxon>Bacteria</taxon>
        <taxon>Pseudomonadati</taxon>
        <taxon>Pseudomonadota</taxon>
        <taxon>Alphaproteobacteria</taxon>
        <taxon>Sphingomonadales</taxon>
        <taxon>Sphingomonadaceae</taxon>
        <taxon>Sphingopyxis</taxon>
    </lineage>
</organism>
<accession>A0AA86L4B3</accession>
<evidence type="ECO:0000256" key="6">
    <source>
        <dbReference type="SAM" id="Phobius"/>
    </source>
</evidence>
<feature type="transmembrane region" description="Helical" evidence="6">
    <location>
        <begin position="205"/>
        <end position="230"/>
    </location>
</feature>
<dbReference type="InterPro" id="IPR050833">
    <property type="entry name" value="Poly_Biosynth_Transport"/>
</dbReference>
<feature type="transmembrane region" description="Helical" evidence="6">
    <location>
        <begin position="103"/>
        <end position="124"/>
    </location>
</feature>
<feature type="transmembrane region" description="Helical" evidence="6">
    <location>
        <begin position="71"/>
        <end position="91"/>
    </location>
</feature>
<sequence>MDRAVAVGLGIVFARWLGPAEFGAYSFVIAAVGLLLLPARLGLPELLTRDIAAARGRDMAVDIRDTIRKGYLLVGLAALVIVAIGQLVLQFLPPTSLNRLMKIGLWLIFPTVFFEVTIGVLRGLGRTLAFQFYGTLLLSLVTLLVSAAVMLATGRYYAEIAVEARFLAVFFMLSVACIHLWSLLRGQEIPNSGIKRGGGMLVRTGLGFMVNALVYMALMRVDLLMLGLIANEEAVGLYRVAVEGGLLVAFAYGAATTVLAPEYARLYAAEDHEKLQRLVRQTARLIMAAGVFAAVPLIFFSKQIITLVFGVDYAGAGLALSVLAMGHFITFFFGDPIYLLNMTGHHNRITALVGMGLAISVVLCLALIPPFGVVGASLAASIALVSYRALAFRAVYRTIGINCAVFGPVPDRALAATFRTDVEQA</sequence>
<keyword evidence="2" id="KW-1003">Cell membrane</keyword>
<keyword evidence="4 6" id="KW-1133">Transmembrane helix</keyword>
<feature type="transmembrane region" description="Helical" evidence="6">
    <location>
        <begin position="374"/>
        <end position="391"/>
    </location>
</feature>
<dbReference type="Proteomes" id="UP000058599">
    <property type="component" value="Chromosome"/>
</dbReference>
<evidence type="ECO:0000313" key="8">
    <source>
        <dbReference type="Proteomes" id="UP000058599"/>
    </source>
</evidence>
<protein>
    <recommendedName>
        <fullName evidence="9">Polysaccharide biosynthesis protein C-terminal domain-containing protein</fullName>
    </recommendedName>
</protein>
<evidence type="ECO:0000256" key="4">
    <source>
        <dbReference type="ARBA" id="ARBA00022989"/>
    </source>
</evidence>
<dbReference type="PANTHER" id="PTHR30250:SF11">
    <property type="entry name" value="O-ANTIGEN TRANSPORTER-RELATED"/>
    <property type="match status" value="1"/>
</dbReference>
<evidence type="ECO:0000256" key="1">
    <source>
        <dbReference type="ARBA" id="ARBA00004651"/>
    </source>
</evidence>
<dbReference type="Pfam" id="PF01943">
    <property type="entry name" value="Polysacc_synt"/>
    <property type="match status" value="1"/>
</dbReference>
<feature type="transmembrane region" description="Helical" evidence="6">
    <location>
        <begin position="349"/>
        <end position="368"/>
    </location>
</feature>
<evidence type="ECO:0000256" key="2">
    <source>
        <dbReference type="ARBA" id="ARBA00022475"/>
    </source>
</evidence>
<dbReference type="EMBL" id="CP012199">
    <property type="protein sequence ID" value="AMG74737.1"/>
    <property type="molecule type" value="Genomic_DNA"/>
</dbReference>
<feature type="transmembrane region" description="Helical" evidence="6">
    <location>
        <begin position="136"/>
        <end position="158"/>
    </location>
</feature>
<dbReference type="GO" id="GO:0005886">
    <property type="term" value="C:plasma membrane"/>
    <property type="evidence" value="ECO:0007669"/>
    <property type="project" value="UniProtKB-SubCell"/>
</dbReference>
<name>A0AA86L4B3_9SPHN</name>
<proteinExistence type="predicted"/>
<feature type="transmembrane region" description="Helical" evidence="6">
    <location>
        <begin position="164"/>
        <end position="184"/>
    </location>
</feature>
<comment type="subcellular location">
    <subcellularLocation>
        <location evidence="1">Cell membrane</location>
        <topology evidence="1">Multi-pass membrane protein</topology>
    </subcellularLocation>
</comment>
<reference evidence="7 8" key="1">
    <citation type="journal article" date="2016" name="BMC Genomics">
        <title>Genomic analysis of the nitrate-respiring Sphingopyxis granuli (formerly Sphingomonas macrogoltabida) strain TFA.</title>
        <authorList>
            <person name="Garcia-Romero I."/>
            <person name="Perez-Pulido A.J."/>
            <person name="Gonzalez-Flores Y.E."/>
            <person name="Reyes-Ramirez F."/>
            <person name="Santero E."/>
            <person name="Floriano B."/>
        </authorList>
    </citation>
    <scope>NUCLEOTIDE SEQUENCE [LARGE SCALE GENOMIC DNA]</scope>
    <source>
        <strain evidence="7 8">TFA</strain>
    </source>
</reference>